<dbReference type="KEGG" id="rsd:TGRD_480"/>
<accession>B1H0D6</accession>
<protein>
    <submittedName>
        <fullName evidence="1">Uncharacterized protein</fullName>
    </submittedName>
</protein>
<gene>
    <name evidence="1" type="ordered locus">TGRD_480</name>
</gene>
<proteinExistence type="predicted"/>
<dbReference type="HOGENOM" id="CLU_1947911_0_0_0"/>
<keyword evidence="2" id="KW-1185">Reference proteome</keyword>
<sequence>MLDNFLVYTITDNGSGTKKGKIFIKPERFKIQYKTIVSEGNVKYEVILPYTLLVIERKVKKQLNLTNSLIQEHIIPKRIQICSSSYWNNGYCIFHVCHLSKGKEQYKTYSNFKTYYYICQKTNKKIYGL</sequence>
<organism evidence="1 2">
    <name type="scientific">Endomicrobium trichonymphae</name>
    <dbReference type="NCBI Taxonomy" id="1408204"/>
    <lineage>
        <taxon>Bacteria</taxon>
        <taxon>Pseudomonadati</taxon>
        <taxon>Elusimicrobiota</taxon>
        <taxon>Endomicrobiia</taxon>
        <taxon>Endomicrobiales</taxon>
        <taxon>Endomicrobiaceae</taxon>
        <taxon>Candidatus Endomicrobiellum</taxon>
    </lineage>
</organism>
<reference evidence="2" key="1">
    <citation type="journal article" date="2008" name="Proc. Natl. Acad. Sci. U.S.A.">
        <title>Complete genome of the uncultured termite group 1 bacteria in a single host protist cell.</title>
        <authorList>
            <person name="Hongoh Y."/>
            <person name="Sharma V.K."/>
            <person name="Prakash T."/>
            <person name="Noda S."/>
            <person name="Taylor T.D."/>
            <person name="Kudo T."/>
            <person name="Sakaki Y."/>
            <person name="Toyoda A."/>
            <person name="Hattori M."/>
            <person name="Ohkuma M."/>
        </authorList>
    </citation>
    <scope>NUCLEOTIDE SEQUENCE [LARGE SCALE GENOMIC DNA]</scope>
    <source>
        <strain evidence="2">Rs-D17 genomovar Ri2008</strain>
    </source>
</reference>
<dbReference type="Proteomes" id="UP000001691">
    <property type="component" value="Chromosome"/>
</dbReference>
<name>B1H0D6_ENDTX</name>
<evidence type="ECO:0000313" key="2">
    <source>
        <dbReference type="Proteomes" id="UP000001691"/>
    </source>
</evidence>
<dbReference type="AlphaFoldDB" id="B1H0D6"/>
<dbReference type="EMBL" id="AP009510">
    <property type="protein sequence ID" value="BAG13968.1"/>
    <property type="molecule type" value="Genomic_DNA"/>
</dbReference>
<evidence type="ECO:0000313" key="1">
    <source>
        <dbReference type="EMBL" id="BAG13968.1"/>
    </source>
</evidence>
<dbReference type="RefSeq" id="WP_015423494.1">
    <property type="nucleotide sequence ID" value="NC_020419.1"/>
</dbReference>